<reference evidence="1 2" key="1">
    <citation type="journal article" date="2016" name="Mol. Biol. Evol.">
        <title>Comparative Genomics of Early-Diverging Mushroom-Forming Fungi Provides Insights into the Origins of Lignocellulose Decay Capabilities.</title>
        <authorList>
            <person name="Nagy L.G."/>
            <person name="Riley R."/>
            <person name="Tritt A."/>
            <person name="Adam C."/>
            <person name="Daum C."/>
            <person name="Floudas D."/>
            <person name="Sun H."/>
            <person name="Yadav J.S."/>
            <person name="Pangilinan J."/>
            <person name="Larsson K.H."/>
            <person name="Matsuura K."/>
            <person name="Barry K."/>
            <person name="Labutti K."/>
            <person name="Kuo R."/>
            <person name="Ohm R.A."/>
            <person name="Bhattacharya S.S."/>
            <person name="Shirouzu T."/>
            <person name="Yoshinaga Y."/>
            <person name="Martin F.M."/>
            <person name="Grigoriev I.V."/>
            <person name="Hibbett D.S."/>
        </authorList>
    </citation>
    <scope>NUCLEOTIDE SEQUENCE [LARGE SCALE GENOMIC DNA]</scope>
    <source>
        <strain evidence="1 2">CBS 109695</strain>
    </source>
</reference>
<dbReference type="Proteomes" id="UP000076532">
    <property type="component" value="Unassembled WGS sequence"/>
</dbReference>
<evidence type="ECO:0000313" key="2">
    <source>
        <dbReference type="Proteomes" id="UP000076532"/>
    </source>
</evidence>
<evidence type="ECO:0000313" key="1">
    <source>
        <dbReference type="EMBL" id="KZP26853.1"/>
    </source>
</evidence>
<dbReference type="AlphaFoldDB" id="A0A166Q7T0"/>
<keyword evidence="2" id="KW-1185">Reference proteome</keyword>
<proteinExistence type="predicted"/>
<gene>
    <name evidence="1" type="ORF">FIBSPDRAFT_928506</name>
</gene>
<accession>A0A166Q7T0</accession>
<name>A0A166Q7T0_9AGAM</name>
<sequence>MPLAAPRWQCKLRVAKNHSASVTASPLVYELERLGIKALYYLSEVLIEARQTGRKPAREIEDFGENGSPYSEDVVVSLLARCVPAGNSTPANWLYFAEYGSQPDFFSV</sequence>
<organism evidence="1 2">
    <name type="scientific">Athelia psychrophila</name>
    <dbReference type="NCBI Taxonomy" id="1759441"/>
    <lineage>
        <taxon>Eukaryota</taxon>
        <taxon>Fungi</taxon>
        <taxon>Dikarya</taxon>
        <taxon>Basidiomycota</taxon>
        <taxon>Agaricomycotina</taxon>
        <taxon>Agaricomycetes</taxon>
        <taxon>Agaricomycetidae</taxon>
        <taxon>Atheliales</taxon>
        <taxon>Atheliaceae</taxon>
        <taxon>Athelia</taxon>
    </lineage>
</organism>
<protein>
    <submittedName>
        <fullName evidence="1">Uncharacterized protein</fullName>
    </submittedName>
</protein>
<dbReference type="EMBL" id="KV417512">
    <property type="protein sequence ID" value="KZP26853.1"/>
    <property type="molecule type" value="Genomic_DNA"/>
</dbReference>